<dbReference type="Gene3D" id="1.20.1000.10">
    <property type="entry name" value="Guanylate-binding protein, C-terminal domain"/>
    <property type="match status" value="1"/>
</dbReference>
<comment type="similarity">
    <text evidence="4">Belongs to the TRAFAC class dynamin-like GTPase superfamily. GB1/RHD3 GTPase family.</text>
</comment>
<dbReference type="PANTHER" id="PTHR10751">
    <property type="entry name" value="GUANYLATE BINDING PROTEIN"/>
    <property type="match status" value="1"/>
</dbReference>
<dbReference type="EnsemblPlants" id="OPUNC05G23370.1">
    <property type="protein sequence ID" value="OPUNC05G23370.1"/>
    <property type="gene ID" value="OPUNC05G23370"/>
</dbReference>
<evidence type="ECO:0000256" key="5">
    <source>
        <dbReference type="SAM" id="Coils"/>
    </source>
</evidence>
<evidence type="ECO:0000256" key="3">
    <source>
        <dbReference type="ARBA" id="ARBA00023134"/>
    </source>
</evidence>
<dbReference type="HOGENOM" id="CLU_014969_0_0_1"/>
<feature type="region of interest" description="Disordered" evidence="6">
    <location>
        <begin position="932"/>
        <end position="1000"/>
    </location>
</feature>
<dbReference type="AlphaFoldDB" id="A0A0E0L5R1"/>
<reference evidence="8" key="2">
    <citation type="submission" date="2018-05" db="EMBL/GenBank/DDBJ databases">
        <title>OpunRS2 (Oryza punctata Reference Sequence Version 2).</title>
        <authorList>
            <person name="Zhang J."/>
            <person name="Kudrna D."/>
            <person name="Lee S."/>
            <person name="Talag J."/>
            <person name="Welchert J."/>
            <person name="Wing R.A."/>
        </authorList>
    </citation>
    <scope>NUCLEOTIDE SEQUENCE [LARGE SCALE GENOMIC DNA]</scope>
</reference>
<dbReference type="InterPro" id="IPR027417">
    <property type="entry name" value="P-loop_NTPase"/>
</dbReference>
<dbReference type="Pfam" id="PF02263">
    <property type="entry name" value="GBP"/>
    <property type="match status" value="1"/>
</dbReference>
<dbReference type="InterPro" id="IPR036543">
    <property type="entry name" value="Guanylate-bd_C_sf"/>
</dbReference>
<name>A0A0E0L5R1_ORYPU</name>
<dbReference type="InterPro" id="IPR030386">
    <property type="entry name" value="G_GB1_RHD3_dom"/>
</dbReference>
<evidence type="ECO:0000259" key="7">
    <source>
        <dbReference type="PROSITE" id="PS51715"/>
    </source>
</evidence>
<dbReference type="GO" id="GO:0003924">
    <property type="term" value="F:GTPase activity"/>
    <property type="evidence" value="ECO:0007669"/>
    <property type="project" value="InterPro"/>
</dbReference>
<protein>
    <recommendedName>
        <fullName evidence="7">GB1/RHD3-type G domain-containing protein</fullName>
    </recommendedName>
</protein>
<feature type="region of interest" description="Disordered" evidence="6">
    <location>
        <begin position="1"/>
        <end position="40"/>
    </location>
</feature>
<feature type="compositionally biased region" description="Gly residues" evidence="6">
    <location>
        <begin position="29"/>
        <end position="39"/>
    </location>
</feature>
<evidence type="ECO:0000256" key="4">
    <source>
        <dbReference type="PROSITE-ProRule" id="PRU01052"/>
    </source>
</evidence>
<feature type="compositionally biased region" description="Basic and acidic residues" evidence="6">
    <location>
        <begin position="940"/>
        <end position="951"/>
    </location>
</feature>
<dbReference type="PROSITE" id="PS51715">
    <property type="entry name" value="G_GB1_RHD3"/>
    <property type="match status" value="1"/>
</dbReference>
<dbReference type="GO" id="GO:0005525">
    <property type="term" value="F:GTP binding"/>
    <property type="evidence" value="ECO:0007669"/>
    <property type="project" value="UniProtKB-KW"/>
</dbReference>
<keyword evidence="2" id="KW-0378">Hydrolase</keyword>
<evidence type="ECO:0000256" key="6">
    <source>
        <dbReference type="SAM" id="MobiDB-lite"/>
    </source>
</evidence>
<dbReference type="eggNOG" id="KOG2037">
    <property type="taxonomic scope" value="Eukaryota"/>
</dbReference>
<accession>A0A0E0L5R1</accession>
<feature type="domain" description="GB1/RHD3-type G" evidence="7">
    <location>
        <begin position="67"/>
        <end position="309"/>
    </location>
</feature>
<evidence type="ECO:0000313" key="9">
    <source>
        <dbReference type="Proteomes" id="UP000026962"/>
    </source>
</evidence>
<keyword evidence="5" id="KW-0175">Coiled coil</keyword>
<dbReference type="SUPFAM" id="SSF48340">
    <property type="entry name" value="Interferon-induced guanylate-binding protein 1 (GBP1), C-terminal domain"/>
    <property type="match status" value="1"/>
</dbReference>
<dbReference type="Proteomes" id="UP000026962">
    <property type="component" value="Chromosome 5"/>
</dbReference>
<evidence type="ECO:0000313" key="8">
    <source>
        <dbReference type="EnsemblPlants" id="OPUNC05G23370.1"/>
    </source>
</evidence>
<organism evidence="8">
    <name type="scientific">Oryza punctata</name>
    <name type="common">Red rice</name>
    <dbReference type="NCBI Taxonomy" id="4537"/>
    <lineage>
        <taxon>Eukaryota</taxon>
        <taxon>Viridiplantae</taxon>
        <taxon>Streptophyta</taxon>
        <taxon>Embryophyta</taxon>
        <taxon>Tracheophyta</taxon>
        <taxon>Spermatophyta</taxon>
        <taxon>Magnoliopsida</taxon>
        <taxon>Liliopsida</taxon>
        <taxon>Poales</taxon>
        <taxon>Poaceae</taxon>
        <taxon>BOP clade</taxon>
        <taxon>Oryzoideae</taxon>
        <taxon>Oryzeae</taxon>
        <taxon>Oryzinae</taxon>
        <taxon>Oryza</taxon>
    </lineage>
</organism>
<reference evidence="8" key="1">
    <citation type="submission" date="2015-04" db="UniProtKB">
        <authorList>
            <consortium name="EnsemblPlants"/>
        </authorList>
    </citation>
    <scope>IDENTIFICATION</scope>
</reference>
<sequence>MLQMLGLRGGGGGSPSAGDAGGDAPVRNGGEGGGGGGPGRPLRLVYCDEKGKFVMDPEAVAALQLVKGPVGVVSVCGRARQGKSFVLNQLLGRSSGFQVAPTHRPCTKGLWMWSAPLKRTGLDGTEYNLVLLDTEGIDAYDQTGTYSIQIFSLAVLLSSMFIYNQMGGIDEAALDRLSLVTEMTKHIRVRASGGRSTASELGHFSPVFVWLLRDFYLDLTEDNRKITPRDYLELALRPVQGGGRDVSSKNAIRESIRALFPDRECITLVRPVNNEKDLQRLDQLPLNNFRPEFRSGLDALTKFVFDRTRPKQLGASTLTGPVLAGLTQSFLDAINTGAVPTISSSWQSVEEAECRRAYDSAIDTYNSSFDRRKPAEEDAMREAHEDALKKAVSVFNASAVGAGLARSKFEKLLQTSLKKAFEDYKRNTFLEADLQCSNRIQSMESKIRTACNRPDAKLDDIVRLIDGLLTDLAGPVLDLFRRQIEHIDAERNSLRLKCSSNDDKLALLRKQLEASEGHRAEYLRRYEESINDKQKISKDYSGRIAELQNKSSKLEERCVSLSSALDNAKRESVDWKNKYDHNLLQQKADESKLKSQIASLESRVNISEGRLSAVREQAESAQEEASEWKRKYEVAVGEAKTALQRAAVAQERTNKKVQEREDALRVELASQLSEKEEEIARLNTKINQTEIHATNLISRLEATEAKLKNHELDSLALKEEIRSLTISLESFRTEAQSREKEVKILEQEKNHLQEKYLTECKRFDEADRRCKEAEREAKRATELADVARVEAVACQKDKGEAQRLAMERLALIERMERQVEGLEREKNKMLEEIERLGQSEKDAVCKVSLLEQRVDEREKEIDEMMQRSNQQRSSTVQVLESLLETEREACAEANRRAEALSLQLQATQSKLDMLQQELTSVRFNETALDSKLKASHARRLRGEATESVHDMDIDDDNTGRRRKRSKSTTSPFKSNHTEDGGSVFVGDDNNGSQQAQETETEDYTKFTVLKLKQELTKHGFGAQLLQLKNPNKKDIVALYEKHVVGK</sequence>
<proteinExistence type="inferred from homology"/>
<evidence type="ECO:0000256" key="1">
    <source>
        <dbReference type="ARBA" id="ARBA00022741"/>
    </source>
</evidence>
<dbReference type="SUPFAM" id="SSF52540">
    <property type="entry name" value="P-loop containing nucleoside triphosphate hydrolases"/>
    <property type="match status" value="1"/>
</dbReference>
<dbReference type="Pfam" id="PF02841">
    <property type="entry name" value="GBP_C"/>
    <property type="match status" value="2"/>
</dbReference>
<keyword evidence="3" id="KW-0342">GTP-binding</keyword>
<dbReference type="CDD" id="cd01851">
    <property type="entry name" value="GBP"/>
    <property type="match status" value="1"/>
</dbReference>
<dbReference type="Gramene" id="OPUNC05G23370.1">
    <property type="protein sequence ID" value="OPUNC05G23370.1"/>
    <property type="gene ID" value="OPUNC05G23370"/>
</dbReference>
<dbReference type="InterPro" id="IPR003191">
    <property type="entry name" value="Guanylate-bd/ATL_C"/>
</dbReference>
<dbReference type="FunFam" id="3.40.50.300:FF:000723">
    <property type="entry name" value="Guanylate-binding family protein"/>
    <property type="match status" value="1"/>
</dbReference>
<keyword evidence="1" id="KW-0547">Nucleotide-binding</keyword>
<evidence type="ECO:0000256" key="2">
    <source>
        <dbReference type="ARBA" id="ARBA00022801"/>
    </source>
</evidence>
<dbReference type="STRING" id="4537.A0A0E0L5R1"/>
<dbReference type="OMA" id="DRRCKEA"/>
<keyword evidence="9" id="KW-1185">Reference proteome</keyword>
<feature type="coiled-coil region" evidence="5">
    <location>
        <begin position="537"/>
        <end position="917"/>
    </location>
</feature>
<dbReference type="InterPro" id="IPR015894">
    <property type="entry name" value="Guanylate-bd_N"/>
</dbReference>
<feature type="compositionally biased region" description="Gly residues" evidence="6">
    <location>
        <begin position="7"/>
        <end position="21"/>
    </location>
</feature>
<dbReference type="Gene3D" id="3.40.50.300">
    <property type="entry name" value="P-loop containing nucleotide triphosphate hydrolases"/>
    <property type="match status" value="1"/>
</dbReference>